<evidence type="ECO:0000256" key="1">
    <source>
        <dbReference type="ARBA" id="ARBA00004191"/>
    </source>
</evidence>
<keyword evidence="6" id="KW-0597">Phosphoprotein</keyword>
<evidence type="ECO:0000256" key="21">
    <source>
        <dbReference type="ARBA" id="ARBA00048679"/>
    </source>
</evidence>
<dbReference type="PANTHER" id="PTHR48005">
    <property type="entry name" value="LEUCINE RICH REPEAT KINASE 2"/>
    <property type="match status" value="1"/>
</dbReference>
<keyword evidence="5" id="KW-0723">Serine/threonine-protein kinase</keyword>
<evidence type="ECO:0000256" key="15">
    <source>
        <dbReference type="ARBA" id="ARBA00022989"/>
    </source>
</evidence>
<evidence type="ECO:0000256" key="18">
    <source>
        <dbReference type="ARBA" id="ARBA00023180"/>
    </source>
</evidence>
<evidence type="ECO:0000256" key="19">
    <source>
        <dbReference type="ARBA" id="ARBA00038043"/>
    </source>
</evidence>
<dbReference type="Gene3D" id="3.80.10.10">
    <property type="entry name" value="Ribonuclease Inhibitor"/>
    <property type="match status" value="2"/>
</dbReference>
<reference evidence="25" key="1">
    <citation type="submission" date="2015-10" db="EMBL/GenBank/DDBJ databases">
        <authorList>
            <person name="Martinez-Garcia P.J."/>
            <person name="Crepeau M.W."/>
            <person name="Puiu D."/>
            <person name="Gonzalez-Ibeas D."/>
            <person name="Whalen J."/>
            <person name="Stevens K."/>
            <person name="Paul R."/>
            <person name="Butterfield T."/>
            <person name="Britton M."/>
            <person name="Reagan R."/>
            <person name="Chakraborty S."/>
            <person name="Walawage S.L."/>
            <person name="Vasquez-Gross H.A."/>
            <person name="Cardeno C."/>
            <person name="Famula R."/>
            <person name="Pratt K."/>
            <person name="Kuruganti S."/>
            <person name="Aradhya M.K."/>
            <person name="Leslie C.A."/>
            <person name="Dandekar A.M."/>
            <person name="Salzberg S.L."/>
            <person name="Wegrzyn J.L."/>
            <person name="Langley C.H."/>
            <person name="Neale D.B."/>
        </authorList>
    </citation>
    <scope>NUCLEOTIDE SEQUENCE</scope>
    <source>
        <tissue evidence="25">Leaves</tissue>
    </source>
</reference>
<keyword evidence="4" id="KW-0134">Cell wall</keyword>
<dbReference type="InterPro" id="IPR001245">
    <property type="entry name" value="Ser-Thr/Tyr_kinase_cat_dom"/>
</dbReference>
<dbReference type="FunFam" id="3.30.200.20:FF:000309">
    <property type="entry name" value="Leucine-rich repeat receptor protein kinase MSP1"/>
    <property type="match status" value="1"/>
</dbReference>
<feature type="transmembrane region" description="Helical" evidence="23">
    <location>
        <begin position="286"/>
        <end position="305"/>
    </location>
</feature>
<keyword evidence="16 23" id="KW-0472">Membrane</keyword>
<evidence type="ECO:0000256" key="9">
    <source>
        <dbReference type="ARBA" id="ARBA00022692"/>
    </source>
</evidence>
<feature type="domain" description="Protein kinase" evidence="24">
    <location>
        <begin position="347"/>
        <end position="449"/>
    </location>
</feature>
<feature type="non-terminal residue" evidence="25">
    <location>
        <position position="449"/>
    </location>
</feature>
<dbReference type="Pfam" id="PF00560">
    <property type="entry name" value="LRR_1"/>
    <property type="match status" value="6"/>
</dbReference>
<evidence type="ECO:0000256" key="22">
    <source>
        <dbReference type="PROSITE-ProRule" id="PRU10141"/>
    </source>
</evidence>
<dbReference type="FunFam" id="3.80.10.10:FF:000400">
    <property type="entry name" value="Nuclear pore complex protein NUP107"/>
    <property type="match status" value="1"/>
</dbReference>
<accession>A0A834D6A6</accession>
<keyword evidence="10" id="KW-0732">Signal</keyword>
<evidence type="ECO:0000313" key="25">
    <source>
        <dbReference type="EMBL" id="KAF5475941.1"/>
    </source>
</evidence>
<keyword evidence="13" id="KW-0418">Kinase</keyword>
<keyword evidence="4" id="KW-0964">Secreted</keyword>
<evidence type="ECO:0000256" key="5">
    <source>
        <dbReference type="ARBA" id="ARBA00022527"/>
    </source>
</evidence>
<evidence type="ECO:0000256" key="13">
    <source>
        <dbReference type="ARBA" id="ARBA00022777"/>
    </source>
</evidence>
<keyword evidence="9 23" id="KW-0812">Transmembrane</keyword>
<evidence type="ECO:0000256" key="16">
    <source>
        <dbReference type="ARBA" id="ARBA00023136"/>
    </source>
</evidence>
<keyword evidence="14 22" id="KW-0067">ATP-binding</keyword>
<name>A0A834D6A6_JUGRE</name>
<keyword evidence="7" id="KW-0433">Leucine-rich repeat</keyword>
<evidence type="ECO:0000256" key="12">
    <source>
        <dbReference type="ARBA" id="ARBA00022741"/>
    </source>
</evidence>
<evidence type="ECO:0000256" key="2">
    <source>
        <dbReference type="ARBA" id="ARBA00004479"/>
    </source>
</evidence>
<evidence type="ECO:0000256" key="23">
    <source>
        <dbReference type="SAM" id="Phobius"/>
    </source>
</evidence>
<keyword evidence="17" id="KW-0675">Receptor</keyword>
<dbReference type="InterPro" id="IPR000719">
    <property type="entry name" value="Prot_kinase_dom"/>
</dbReference>
<dbReference type="Gramene" id="Jr03_22460_p1">
    <property type="protein sequence ID" value="cds.Jr03_22460_p1"/>
    <property type="gene ID" value="Jr03_22460"/>
</dbReference>
<organism evidence="25 26">
    <name type="scientific">Juglans regia</name>
    <name type="common">English walnut</name>
    <dbReference type="NCBI Taxonomy" id="51240"/>
    <lineage>
        <taxon>Eukaryota</taxon>
        <taxon>Viridiplantae</taxon>
        <taxon>Streptophyta</taxon>
        <taxon>Embryophyta</taxon>
        <taxon>Tracheophyta</taxon>
        <taxon>Spermatophyta</taxon>
        <taxon>Magnoliopsida</taxon>
        <taxon>eudicotyledons</taxon>
        <taxon>Gunneridae</taxon>
        <taxon>Pentapetalae</taxon>
        <taxon>rosids</taxon>
        <taxon>fabids</taxon>
        <taxon>Fagales</taxon>
        <taxon>Juglandaceae</taxon>
        <taxon>Juglans</taxon>
    </lineage>
</organism>
<dbReference type="GO" id="GO:0005524">
    <property type="term" value="F:ATP binding"/>
    <property type="evidence" value="ECO:0007669"/>
    <property type="project" value="UniProtKB-UniRule"/>
</dbReference>
<dbReference type="InterPro" id="IPR001611">
    <property type="entry name" value="Leu-rich_rpt"/>
</dbReference>
<comment type="catalytic activity">
    <reaction evidence="20">
        <text>L-threonyl-[protein] + ATP = O-phospho-L-threonyl-[protein] + ADP + H(+)</text>
        <dbReference type="Rhea" id="RHEA:46608"/>
        <dbReference type="Rhea" id="RHEA-COMP:11060"/>
        <dbReference type="Rhea" id="RHEA-COMP:11605"/>
        <dbReference type="ChEBI" id="CHEBI:15378"/>
        <dbReference type="ChEBI" id="CHEBI:30013"/>
        <dbReference type="ChEBI" id="CHEBI:30616"/>
        <dbReference type="ChEBI" id="CHEBI:61977"/>
        <dbReference type="ChEBI" id="CHEBI:456216"/>
        <dbReference type="EC" id="2.7.11.1"/>
    </reaction>
</comment>
<reference evidence="25" key="2">
    <citation type="submission" date="2020-03" db="EMBL/GenBank/DDBJ databases">
        <title>Walnut 2.0.</title>
        <authorList>
            <person name="Marrano A."/>
            <person name="Britton M."/>
            <person name="Zimin A.V."/>
            <person name="Zaini P.A."/>
            <person name="Workman R."/>
            <person name="Puiu D."/>
            <person name="Bianco L."/>
            <person name="Allen B.J."/>
            <person name="Troggio M."/>
            <person name="Leslie C.A."/>
            <person name="Timp W."/>
            <person name="Dendekar A."/>
            <person name="Salzberg S.L."/>
            <person name="Neale D.B."/>
        </authorList>
    </citation>
    <scope>NUCLEOTIDE SEQUENCE</scope>
    <source>
        <tissue evidence="25">Leaves</tissue>
    </source>
</reference>
<evidence type="ECO:0000256" key="6">
    <source>
        <dbReference type="ARBA" id="ARBA00022553"/>
    </source>
</evidence>
<evidence type="ECO:0000256" key="14">
    <source>
        <dbReference type="ARBA" id="ARBA00022840"/>
    </source>
</evidence>
<dbReference type="PRINTS" id="PR00019">
    <property type="entry name" value="LEURICHRPT"/>
</dbReference>
<evidence type="ECO:0000256" key="8">
    <source>
        <dbReference type="ARBA" id="ARBA00022679"/>
    </source>
</evidence>
<dbReference type="PANTHER" id="PTHR48005:SF16">
    <property type="entry name" value="MDIS1-INTERACTING RECEPTOR LIKE KINASE 2-LIKE ISOFORM X1"/>
    <property type="match status" value="1"/>
</dbReference>
<evidence type="ECO:0000313" key="26">
    <source>
        <dbReference type="Proteomes" id="UP000619265"/>
    </source>
</evidence>
<evidence type="ECO:0000256" key="17">
    <source>
        <dbReference type="ARBA" id="ARBA00023170"/>
    </source>
</evidence>
<evidence type="ECO:0000256" key="10">
    <source>
        <dbReference type="ARBA" id="ARBA00022729"/>
    </source>
</evidence>
<keyword evidence="8" id="KW-0808">Transferase</keyword>
<dbReference type="Gene3D" id="3.30.200.20">
    <property type="entry name" value="Phosphorylase Kinase, domain 1"/>
    <property type="match status" value="1"/>
</dbReference>
<dbReference type="AlphaFoldDB" id="A0A834D6A6"/>
<dbReference type="Pfam" id="PF07714">
    <property type="entry name" value="PK_Tyr_Ser-Thr"/>
    <property type="match status" value="1"/>
</dbReference>
<dbReference type="PROSITE" id="PS00107">
    <property type="entry name" value="PROTEIN_KINASE_ATP"/>
    <property type="match status" value="1"/>
</dbReference>
<dbReference type="InterPro" id="IPR011009">
    <property type="entry name" value="Kinase-like_dom_sf"/>
</dbReference>
<dbReference type="SUPFAM" id="SSF56112">
    <property type="entry name" value="Protein kinase-like (PK-like)"/>
    <property type="match status" value="1"/>
</dbReference>
<keyword evidence="11" id="KW-0677">Repeat</keyword>
<dbReference type="InterPro" id="IPR032675">
    <property type="entry name" value="LRR_dom_sf"/>
</dbReference>
<dbReference type="SUPFAM" id="SSF52058">
    <property type="entry name" value="L domain-like"/>
    <property type="match status" value="1"/>
</dbReference>
<dbReference type="GO" id="GO:0004674">
    <property type="term" value="F:protein serine/threonine kinase activity"/>
    <property type="evidence" value="ECO:0007669"/>
    <property type="project" value="UniProtKB-KW"/>
</dbReference>
<evidence type="ECO:0000259" key="24">
    <source>
        <dbReference type="PROSITE" id="PS50011"/>
    </source>
</evidence>
<comment type="similarity">
    <text evidence="19">Belongs to the polygalacturonase-inhibiting protein family.</text>
</comment>
<sequence>MATTSLSISIPILAIWAIWILLCGKCLDNALQQLVVAASGSSHALQLKQAKALQETGWWPSATHAQASSNYSSACLWDGITCNVGGSVTRIDRSFQSLRGQLIKLNFSFFPNLVNLDLSSNSLTGRIPLEIGILKNLVYLRLRFNMLVGPIPSTLGHLPNLENLDLCQNKINGSIAPEIGMLKDLSYLNLSHNFISGEIPSALGMIVPLLSLDLSYNNLTGNIPSSLTGIYTLDLSYNSLEGRIPDGYALYHTSHTLNGNRDLCGQFEIFPPCSTSEKSIITEIKTFVPITIFLGFLFIGGGIFLSRRMFKKNQIESRGSKNGNIFSIWNYDGHIAYEDIIEATEDFDIRYCIGTGGYGSVYRAELPSGNVVALKKLHQREAENLGFYRSFINEVRVLTEIRHRNIVKLLGFCVHKECRFLIYEYMERGSLFCVLRNVDEAMELDWSKR</sequence>
<dbReference type="InterPro" id="IPR051420">
    <property type="entry name" value="Ser_Thr_Kinases_DiverseReg"/>
</dbReference>
<evidence type="ECO:0000256" key="7">
    <source>
        <dbReference type="ARBA" id="ARBA00022614"/>
    </source>
</evidence>
<dbReference type="EMBL" id="LIHL02000003">
    <property type="protein sequence ID" value="KAF5475941.1"/>
    <property type="molecule type" value="Genomic_DNA"/>
</dbReference>
<keyword evidence="12 22" id="KW-0547">Nucleotide-binding</keyword>
<dbReference type="PROSITE" id="PS50011">
    <property type="entry name" value="PROTEIN_KINASE_DOM"/>
    <property type="match status" value="1"/>
</dbReference>
<comment type="catalytic activity">
    <reaction evidence="21">
        <text>L-seryl-[protein] + ATP = O-phospho-L-seryl-[protein] + ADP + H(+)</text>
        <dbReference type="Rhea" id="RHEA:17989"/>
        <dbReference type="Rhea" id="RHEA-COMP:9863"/>
        <dbReference type="Rhea" id="RHEA-COMP:11604"/>
        <dbReference type="ChEBI" id="CHEBI:15378"/>
        <dbReference type="ChEBI" id="CHEBI:29999"/>
        <dbReference type="ChEBI" id="CHEBI:30616"/>
        <dbReference type="ChEBI" id="CHEBI:83421"/>
        <dbReference type="ChEBI" id="CHEBI:456216"/>
        <dbReference type="EC" id="2.7.11.1"/>
    </reaction>
</comment>
<proteinExistence type="inferred from homology"/>
<comment type="subcellular location">
    <subcellularLocation>
        <location evidence="2">Membrane</location>
        <topology evidence="2">Single-pass type I membrane protein</topology>
    </subcellularLocation>
    <subcellularLocation>
        <location evidence="1">Secreted</location>
        <location evidence="1">Cell wall</location>
    </subcellularLocation>
</comment>
<evidence type="ECO:0000256" key="20">
    <source>
        <dbReference type="ARBA" id="ARBA00047899"/>
    </source>
</evidence>
<dbReference type="Proteomes" id="UP000619265">
    <property type="component" value="Unassembled WGS sequence"/>
</dbReference>
<evidence type="ECO:0000256" key="4">
    <source>
        <dbReference type="ARBA" id="ARBA00022512"/>
    </source>
</evidence>
<feature type="binding site" evidence="22">
    <location>
        <position position="375"/>
    </location>
    <ligand>
        <name>ATP</name>
        <dbReference type="ChEBI" id="CHEBI:30616"/>
    </ligand>
</feature>
<evidence type="ECO:0000256" key="3">
    <source>
        <dbReference type="ARBA" id="ARBA00012513"/>
    </source>
</evidence>
<evidence type="ECO:0000256" key="11">
    <source>
        <dbReference type="ARBA" id="ARBA00022737"/>
    </source>
</evidence>
<keyword evidence="18" id="KW-0325">Glycoprotein</keyword>
<protein>
    <recommendedName>
        <fullName evidence="3">non-specific serine/threonine protein kinase</fullName>
        <ecNumber evidence="3">2.7.11.1</ecNumber>
    </recommendedName>
</protein>
<gene>
    <name evidence="25" type="ORF">F2P56_007695</name>
</gene>
<comment type="caution">
    <text evidence="25">The sequence shown here is derived from an EMBL/GenBank/DDBJ whole genome shotgun (WGS) entry which is preliminary data.</text>
</comment>
<dbReference type="InterPro" id="IPR017441">
    <property type="entry name" value="Protein_kinase_ATP_BS"/>
</dbReference>
<dbReference type="EC" id="2.7.11.1" evidence="3"/>
<dbReference type="GO" id="GO:0016020">
    <property type="term" value="C:membrane"/>
    <property type="evidence" value="ECO:0007669"/>
    <property type="project" value="UniProtKB-SubCell"/>
</dbReference>
<keyword evidence="15 23" id="KW-1133">Transmembrane helix</keyword>